<organism evidence="1 2">
    <name type="scientific">Rhizobium oryzicola</name>
    <dbReference type="NCBI Taxonomy" id="1232668"/>
    <lineage>
        <taxon>Bacteria</taxon>
        <taxon>Pseudomonadati</taxon>
        <taxon>Pseudomonadota</taxon>
        <taxon>Alphaproteobacteria</taxon>
        <taxon>Hyphomicrobiales</taxon>
        <taxon>Rhizobiaceae</taxon>
        <taxon>Rhizobium/Agrobacterium group</taxon>
        <taxon>Rhizobium</taxon>
    </lineage>
</organism>
<accession>A0ABT8SV54</accession>
<dbReference type="RefSeq" id="WP_302076325.1">
    <property type="nucleotide sequence ID" value="NZ_JAUKWQ010000002.1"/>
</dbReference>
<proteinExistence type="predicted"/>
<name>A0ABT8SV54_9HYPH</name>
<dbReference type="Proteomes" id="UP001169006">
    <property type="component" value="Unassembled WGS sequence"/>
</dbReference>
<sequence>MTAVRHKQFETFAGPHSWLLSAEDLHEQILILRKQRGRLILTELDHNNRLVNQLDGADRACFLLAGFCLENLLKGLIIHNNCKLIENGQLHSKVKTHDLRKLLRDANVADATLKDLEFADLISDGIVSWARYPCDLNVDRTDRPHTFSETLWETYVSLYSRLQTRLKNLLEAGWTSPSGQFSRYVFQ</sequence>
<reference evidence="1" key="1">
    <citation type="journal article" date="2015" name="Int. J. Syst. Evol. Microbiol.">
        <title>Rhizobium oryzicola sp. nov., potential plant-growth-promoting endophytic bacteria isolated from rice roots.</title>
        <authorList>
            <person name="Zhang X.X."/>
            <person name="Gao J.S."/>
            <person name="Cao Y.H."/>
            <person name="Sheirdil R.A."/>
            <person name="Wang X.C."/>
            <person name="Zhang L."/>
        </authorList>
    </citation>
    <scope>NUCLEOTIDE SEQUENCE</scope>
    <source>
        <strain evidence="1">05753</strain>
    </source>
</reference>
<evidence type="ECO:0008006" key="3">
    <source>
        <dbReference type="Google" id="ProtNLM"/>
    </source>
</evidence>
<comment type="caution">
    <text evidence="1">The sequence shown here is derived from an EMBL/GenBank/DDBJ whole genome shotgun (WGS) entry which is preliminary data.</text>
</comment>
<dbReference type="EMBL" id="JAUKWQ010000002">
    <property type="protein sequence ID" value="MDO1582185.1"/>
    <property type="molecule type" value="Genomic_DNA"/>
</dbReference>
<protein>
    <recommendedName>
        <fullName evidence="3">HEPN domain-containing protein</fullName>
    </recommendedName>
</protein>
<reference evidence="1" key="2">
    <citation type="submission" date="2023-07" db="EMBL/GenBank/DDBJ databases">
        <authorList>
            <person name="Sun H."/>
        </authorList>
    </citation>
    <scope>NUCLEOTIDE SEQUENCE</scope>
    <source>
        <strain evidence="1">05753</strain>
    </source>
</reference>
<evidence type="ECO:0000313" key="1">
    <source>
        <dbReference type="EMBL" id="MDO1582185.1"/>
    </source>
</evidence>
<evidence type="ECO:0000313" key="2">
    <source>
        <dbReference type="Proteomes" id="UP001169006"/>
    </source>
</evidence>
<keyword evidence="2" id="KW-1185">Reference proteome</keyword>
<gene>
    <name evidence="1" type="ORF">Q2T52_08755</name>
</gene>